<dbReference type="EMBL" id="FRBX01000001">
    <property type="protein sequence ID" value="SHL71996.1"/>
    <property type="molecule type" value="Genomic_DNA"/>
</dbReference>
<accession>A0ABY1J0N6</accession>
<reference evidence="1 2" key="1">
    <citation type="submission" date="2016-11" db="EMBL/GenBank/DDBJ databases">
        <authorList>
            <person name="Varghese N."/>
            <person name="Submissions S."/>
        </authorList>
    </citation>
    <scope>NUCLEOTIDE SEQUENCE [LARGE SCALE GENOMIC DNA]</scope>
    <source>
        <strain evidence="1 2">DSM 6368</strain>
    </source>
</reference>
<sequence>MLSNFNHKIMKKSNLFIFGIALLTIIMVSCKGRNKLVNSWKITAVEAKMPLSDSLKNVILTNGTLTFTKDGHVTGFLQGEINNGTYALTNGGKKLVIKDETGTPYPCESIITDDKLILDSKEMKLTLDKI</sequence>
<comment type="caution">
    <text evidence="1">The sequence shown here is derived from an EMBL/GenBank/DDBJ whole genome shotgun (WGS) entry which is preliminary data.</text>
</comment>
<name>A0ABY1J0N6_9FLAO</name>
<evidence type="ECO:0000313" key="2">
    <source>
        <dbReference type="Proteomes" id="UP000184216"/>
    </source>
</evidence>
<evidence type="ECO:0000313" key="1">
    <source>
        <dbReference type="EMBL" id="SHL71996.1"/>
    </source>
</evidence>
<keyword evidence="2" id="KW-1185">Reference proteome</keyword>
<gene>
    <name evidence="1" type="ORF">SAMN05444387_1327</name>
</gene>
<dbReference type="Proteomes" id="UP000184216">
    <property type="component" value="Unassembled WGS sequence"/>
</dbReference>
<evidence type="ECO:0008006" key="3">
    <source>
        <dbReference type="Google" id="ProtNLM"/>
    </source>
</evidence>
<organism evidence="1 2">
    <name type="scientific">Flavobacterium pectinovorum</name>
    <dbReference type="NCBI Taxonomy" id="29533"/>
    <lineage>
        <taxon>Bacteria</taxon>
        <taxon>Pseudomonadati</taxon>
        <taxon>Bacteroidota</taxon>
        <taxon>Flavobacteriia</taxon>
        <taxon>Flavobacteriales</taxon>
        <taxon>Flavobacteriaceae</taxon>
        <taxon>Flavobacterium</taxon>
    </lineage>
</organism>
<proteinExistence type="predicted"/>
<protein>
    <recommendedName>
        <fullName evidence="3">Lipocalin-like domain-containing protein</fullName>
    </recommendedName>
</protein>